<dbReference type="Pfam" id="PF05193">
    <property type="entry name" value="Peptidase_M16_C"/>
    <property type="match status" value="1"/>
</dbReference>
<feature type="coiled-coil region" evidence="1">
    <location>
        <begin position="325"/>
        <end position="352"/>
    </location>
</feature>
<evidence type="ECO:0000313" key="4">
    <source>
        <dbReference type="Proteomes" id="UP000184048"/>
    </source>
</evidence>
<dbReference type="EMBL" id="FQUU01000005">
    <property type="protein sequence ID" value="SHF01551.1"/>
    <property type="molecule type" value="Genomic_DNA"/>
</dbReference>
<dbReference type="Gene3D" id="3.30.830.10">
    <property type="entry name" value="Metalloenzyme, LuxS/M16 peptidase-like"/>
    <property type="match status" value="2"/>
</dbReference>
<dbReference type="InterPro" id="IPR007863">
    <property type="entry name" value="Peptidase_M16_C"/>
</dbReference>
<sequence length="424" mass="48920">MLNRTIAPPIKDAIEFNLSLKPFEKHTLNNGVPVYAVNAGAEEVLQLEWVYYAGNSFEKHNLVAASTNFLLKNGTSTKNAFQVNEHFEYYGSYLNRNCFNETAVITLHCLAKHLEVLLPVVREMLVDAIFPEEEISIYKQNMKQRLNVNLKKSDFVAGRLIDTYLYGPEHPYGRFSRFEDFDSLTREEVLNFYQQYYRDGKFLLFAAGKLPSNLFSLLNQHFGDLKNSTVTVPLIPSVQAEEKKYRVTNDPQGVQGAIRMGSNFPNRHHPDFTKAQVLNNVFGGFFGSRLMSNIREEKGYTYGIYSYLENHIQESAWVISTEAGRDVCEATIVEVYKEMEELRNEIVEEDELLLVRNYMIGSILGDLDGPFHIINRWKTIILNDLPEDHFYKQIETIKTVSAEELQQLANKYLQPEQFYELVVV</sequence>
<dbReference type="GO" id="GO:0046872">
    <property type="term" value="F:metal ion binding"/>
    <property type="evidence" value="ECO:0007669"/>
    <property type="project" value="InterPro"/>
</dbReference>
<dbReference type="PANTHER" id="PTHR11851:SF224">
    <property type="entry name" value="PROCESSING PROTEASE"/>
    <property type="match status" value="1"/>
</dbReference>
<name>A0A1M4Y714_9BACT</name>
<organism evidence="3 4">
    <name type="scientific">Flavisolibacter ginsengisoli DSM 18119</name>
    <dbReference type="NCBI Taxonomy" id="1121884"/>
    <lineage>
        <taxon>Bacteria</taxon>
        <taxon>Pseudomonadati</taxon>
        <taxon>Bacteroidota</taxon>
        <taxon>Chitinophagia</taxon>
        <taxon>Chitinophagales</taxon>
        <taxon>Chitinophagaceae</taxon>
        <taxon>Flavisolibacter</taxon>
    </lineage>
</organism>
<feature type="domain" description="Peptidase M16 C-terminal" evidence="2">
    <location>
        <begin position="183"/>
        <end position="357"/>
    </location>
</feature>
<dbReference type="Proteomes" id="UP000184048">
    <property type="component" value="Unassembled WGS sequence"/>
</dbReference>
<protein>
    <submittedName>
        <fullName evidence="3">Predicted Zn-dependent peptidase</fullName>
    </submittedName>
</protein>
<dbReference type="InterPro" id="IPR050361">
    <property type="entry name" value="MPP/UQCRC_Complex"/>
</dbReference>
<dbReference type="SUPFAM" id="SSF63411">
    <property type="entry name" value="LuxS/MPP-like metallohydrolase"/>
    <property type="match status" value="2"/>
</dbReference>
<dbReference type="PANTHER" id="PTHR11851">
    <property type="entry name" value="METALLOPROTEASE"/>
    <property type="match status" value="1"/>
</dbReference>
<evidence type="ECO:0000313" key="3">
    <source>
        <dbReference type="EMBL" id="SHF01551.1"/>
    </source>
</evidence>
<proteinExistence type="predicted"/>
<reference evidence="3 4" key="1">
    <citation type="submission" date="2016-11" db="EMBL/GenBank/DDBJ databases">
        <authorList>
            <person name="Jaros S."/>
            <person name="Januszkiewicz K."/>
            <person name="Wedrychowicz H."/>
        </authorList>
    </citation>
    <scope>NUCLEOTIDE SEQUENCE [LARGE SCALE GENOMIC DNA]</scope>
    <source>
        <strain evidence="3 4">DSM 18119</strain>
    </source>
</reference>
<keyword evidence="1" id="KW-0175">Coiled coil</keyword>
<dbReference type="OrthoDB" id="9811314at2"/>
<dbReference type="InterPro" id="IPR011249">
    <property type="entry name" value="Metalloenz_LuxS/M16"/>
</dbReference>
<accession>A0A1M4Y714</accession>
<dbReference type="AlphaFoldDB" id="A0A1M4Y714"/>
<gene>
    <name evidence="3" type="ORF">SAMN02745131_01622</name>
</gene>
<dbReference type="RefSeq" id="WP_072834825.1">
    <property type="nucleotide sequence ID" value="NZ_FQUU01000005.1"/>
</dbReference>
<keyword evidence="4" id="KW-1185">Reference proteome</keyword>
<dbReference type="STRING" id="1121884.SAMN02745131_01622"/>
<evidence type="ECO:0000256" key="1">
    <source>
        <dbReference type="SAM" id="Coils"/>
    </source>
</evidence>
<evidence type="ECO:0000259" key="2">
    <source>
        <dbReference type="Pfam" id="PF05193"/>
    </source>
</evidence>